<keyword evidence="3 6" id="KW-0489">Methyltransferase</keyword>
<keyword evidence="5 6" id="KW-0949">S-adenosyl-L-methionine</keyword>
<dbReference type="InterPro" id="IPR014777">
    <property type="entry name" value="4pyrrole_Mease_sub1"/>
</dbReference>
<dbReference type="InterPro" id="IPR014776">
    <property type="entry name" value="4pyrrole_Mease_sub2"/>
</dbReference>
<dbReference type="Proteomes" id="UP000295504">
    <property type="component" value="Unassembled WGS sequence"/>
</dbReference>
<dbReference type="Gene3D" id="3.30.950.10">
    <property type="entry name" value="Methyltransferase, Cobalt-precorrin-4 Transmethylase, Domain 2"/>
    <property type="match status" value="1"/>
</dbReference>
<dbReference type="InterPro" id="IPR018063">
    <property type="entry name" value="SAM_MeTrfase_RsmI_CS"/>
</dbReference>
<dbReference type="HAMAP" id="MF_01877">
    <property type="entry name" value="16SrRNA_methyltr_I"/>
    <property type="match status" value="1"/>
</dbReference>
<evidence type="ECO:0000256" key="4">
    <source>
        <dbReference type="ARBA" id="ARBA00022679"/>
    </source>
</evidence>
<evidence type="ECO:0000259" key="7">
    <source>
        <dbReference type="Pfam" id="PF00590"/>
    </source>
</evidence>
<dbReference type="PANTHER" id="PTHR46111:SF1">
    <property type="entry name" value="RIBOSOMAL RNA SMALL SUBUNIT METHYLTRANSFERASE I"/>
    <property type="match status" value="1"/>
</dbReference>
<organism evidence="8 9">
    <name type="scientific">Serpentinicella alkaliphila</name>
    <dbReference type="NCBI Taxonomy" id="1734049"/>
    <lineage>
        <taxon>Bacteria</taxon>
        <taxon>Bacillati</taxon>
        <taxon>Bacillota</taxon>
        <taxon>Clostridia</taxon>
        <taxon>Peptostreptococcales</taxon>
        <taxon>Natronincolaceae</taxon>
        <taxon>Serpentinicella</taxon>
    </lineage>
</organism>
<evidence type="ECO:0000256" key="1">
    <source>
        <dbReference type="ARBA" id="ARBA00022490"/>
    </source>
</evidence>
<comment type="similarity">
    <text evidence="6">Belongs to the methyltransferase superfamily. RsmI family.</text>
</comment>
<dbReference type="FunFam" id="3.40.1010.10:FF:000007">
    <property type="entry name" value="Ribosomal RNA small subunit methyltransferase I"/>
    <property type="match status" value="1"/>
</dbReference>
<keyword evidence="4 6" id="KW-0808">Transferase</keyword>
<comment type="subcellular location">
    <subcellularLocation>
        <location evidence="6">Cytoplasm</location>
    </subcellularLocation>
</comment>
<keyword evidence="9" id="KW-1185">Reference proteome</keyword>
<dbReference type="InterPro" id="IPR000878">
    <property type="entry name" value="4pyrrol_Mease"/>
</dbReference>
<dbReference type="FunFam" id="3.30.950.10:FF:000002">
    <property type="entry name" value="Ribosomal RNA small subunit methyltransferase I"/>
    <property type="match status" value="1"/>
</dbReference>
<evidence type="ECO:0000313" key="9">
    <source>
        <dbReference type="Proteomes" id="UP000295504"/>
    </source>
</evidence>
<evidence type="ECO:0000313" key="8">
    <source>
        <dbReference type="EMBL" id="TCQ01753.1"/>
    </source>
</evidence>
<dbReference type="GO" id="GO:0005737">
    <property type="term" value="C:cytoplasm"/>
    <property type="evidence" value="ECO:0007669"/>
    <property type="project" value="UniProtKB-SubCell"/>
</dbReference>
<evidence type="ECO:0000256" key="2">
    <source>
        <dbReference type="ARBA" id="ARBA00022552"/>
    </source>
</evidence>
<dbReference type="OrthoDB" id="9809084at2"/>
<gene>
    <name evidence="6" type="primary">rsmI</name>
    <name evidence="8" type="ORF">EDD79_102328</name>
</gene>
<dbReference type="EC" id="2.1.1.198" evidence="6"/>
<dbReference type="CDD" id="cd11648">
    <property type="entry name" value="RsmI"/>
    <property type="match status" value="1"/>
</dbReference>
<comment type="caution">
    <text evidence="8">The sequence shown here is derived from an EMBL/GenBank/DDBJ whole genome shotgun (WGS) entry which is preliminary data.</text>
</comment>
<dbReference type="NCBIfam" id="TIGR00096">
    <property type="entry name" value="16S rRNA (cytidine(1402)-2'-O)-methyltransferase"/>
    <property type="match status" value="1"/>
</dbReference>
<dbReference type="InterPro" id="IPR035996">
    <property type="entry name" value="4pyrrol_Methylase_sf"/>
</dbReference>
<sequence length="278" mass="31644">MSGKLYICPTPIGNLEDITLRTIRVLSEVDLIIAEDTRHTLKLLNHLQINKPLSSYHEHNEKTKGLVILEKLMDGNNVALVSDAGMPGISDPGEVLIKMCIENNIETVILPGSTAAIVALVGSGLSTERFAFEGFLGHHKKTRRERLEKIKYDDRTLIFYEAPHRIKQTLKDMEVVLGDRAITVAREITKKYEQFLRGSITNIIEYFEKHEPRGEFVIVCQGSSEENIENKDELANMSIKESLLYYIDLGFDKKEAIKKVMEKKKLPKKEVYKESIDL</sequence>
<dbReference type="RefSeq" id="WP_132848763.1">
    <property type="nucleotide sequence ID" value="NZ_CP058648.1"/>
</dbReference>
<dbReference type="Gene3D" id="3.40.1010.10">
    <property type="entry name" value="Cobalt-precorrin-4 Transmethylase, Domain 1"/>
    <property type="match status" value="1"/>
</dbReference>
<dbReference type="PROSITE" id="PS01296">
    <property type="entry name" value="RSMI"/>
    <property type="match status" value="1"/>
</dbReference>
<evidence type="ECO:0000256" key="5">
    <source>
        <dbReference type="ARBA" id="ARBA00022691"/>
    </source>
</evidence>
<protein>
    <recommendedName>
        <fullName evidence="6">Ribosomal RNA small subunit methyltransferase I</fullName>
        <ecNumber evidence="6">2.1.1.198</ecNumber>
    </recommendedName>
    <alternativeName>
        <fullName evidence="6">16S rRNA 2'-O-ribose C1402 methyltransferase</fullName>
    </alternativeName>
    <alternativeName>
        <fullName evidence="6">rRNA (cytidine-2'-O-)-methyltransferase RsmI</fullName>
    </alternativeName>
</protein>
<dbReference type="GO" id="GO:0070677">
    <property type="term" value="F:rRNA (cytosine-2'-O-)-methyltransferase activity"/>
    <property type="evidence" value="ECO:0007669"/>
    <property type="project" value="UniProtKB-UniRule"/>
</dbReference>
<proteinExistence type="inferred from homology"/>
<evidence type="ECO:0000256" key="6">
    <source>
        <dbReference type="HAMAP-Rule" id="MF_01877"/>
    </source>
</evidence>
<keyword evidence="1 6" id="KW-0963">Cytoplasm</keyword>
<comment type="function">
    <text evidence="6">Catalyzes the 2'-O-methylation of the ribose of cytidine 1402 (C1402) in 16S rRNA.</text>
</comment>
<feature type="domain" description="Tetrapyrrole methylase" evidence="7">
    <location>
        <begin position="4"/>
        <end position="202"/>
    </location>
</feature>
<dbReference type="Pfam" id="PF00590">
    <property type="entry name" value="TP_methylase"/>
    <property type="match status" value="1"/>
</dbReference>
<dbReference type="AlphaFoldDB" id="A0A4R2U290"/>
<dbReference type="InterPro" id="IPR008189">
    <property type="entry name" value="rRNA_ssu_MeTfrase_I"/>
</dbReference>
<dbReference type="PANTHER" id="PTHR46111">
    <property type="entry name" value="RIBOSOMAL RNA SMALL SUBUNIT METHYLTRANSFERASE I"/>
    <property type="match status" value="1"/>
</dbReference>
<dbReference type="PIRSF" id="PIRSF005917">
    <property type="entry name" value="MTase_YraL"/>
    <property type="match status" value="1"/>
</dbReference>
<dbReference type="EMBL" id="SLYC01000023">
    <property type="protein sequence ID" value="TCQ01753.1"/>
    <property type="molecule type" value="Genomic_DNA"/>
</dbReference>
<accession>A0A4R2U290</accession>
<dbReference type="SUPFAM" id="SSF53790">
    <property type="entry name" value="Tetrapyrrole methylase"/>
    <property type="match status" value="1"/>
</dbReference>
<evidence type="ECO:0000256" key="3">
    <source>
        <dbReference type="ARBA" id="ARBA00022603"/>
    </source>
</evidence>
<keyword evidence="2 6" id="KW-0698">rRNA processing</keyword>
<name>A0A4R2U290_9FIRM</name>
<comment type="catalytic activity">
    <reaction evidence="6">
        <text>cytidine(1402) in 16S rRNA + S-adenosyl-L-methionine = 2'-O-methylcytidine(1402) in 16S rRNA + S-adenosyl-L-homocysteine + H(+)</text>
        <dbReference type="Rhea" id="RHEA:42924"/>
        <dbReference type="Rhea" id="RHEA-COMP:10285"/>
        <dbReference type="Rhea" id="RHEA-COMP:10286"/>
        <dbReference type="ChEBI" id="CHEBI:15378"/>
        <dbReference type="ChEBI" id="CHEBI:57856"/>
        <dbReference type="ChEBI" id="CHEBI:59789"/>
        <dbReference type="ChEBI" id="CHEBI:74495"/>
        <dbReference type="ChEBI" id="CHEBI:82748"/>
        <dbReference type="EC" id="2.1.1.198"/>
    </reaction>
</comment>
<reference evidence="8 9" key="1">
    <citation type="submission" date="2019-03" db="EMBL/GenBank/DDBJ databases">
        <title>Genomic Encyclopedia of Type Strains, Phase IV (KMG-IV): sequencing the most valuable type-strain genomes for metagenomic binning, comparative biology and taxonomic classification.</title>
        <authorList>
            <person name="Goeker M."/>
        </authorList>
    </citation>
    <scope>NUCLEOTIDE SEQUENCE [LARGE SCALE GENOMIC DNA]</scope>
    <source>
        <strain evidence="8 9">DSM 100013</strain>
    </source>
</reference>